<keyword evidence="4" id="KW-1185">Reference proteome</keyword>
<accession>A0A8R7PIG7</accession>
<reference evidence="3" key="3">
    <citation type="submission" date="2022-06" db="UniProtKB">
        <authorList>
            <consortium name="EnsemblPlants"/>
        </authorList>
    </citation>
    <scope>IDENTIFICATION</scope>
</reference>
<dbReference type="Proteomes" id="UP000015106">
    <property type="component" value="Chromosome 2"/>
</dbReference>
<dbReference type="Pfam" id="PF10536">
    <property type="entry name" value="PMD"/>
    <property type="match status" value="1"/>
</dbReference>
<evidence type="ECO:0000259" key="2">
    <source>
        <dbReference type="Pfam" id="PF10536"/>
    </source>
</evidence>
<feature type="domain" description="Aminotransferase-like plant mobile" evidence="2">
    <location>
        <begin position="6"/>
        <end position="74"/>
    </location>
</feature>
<proteinExistence type="predicted"/>
<dbReference type="GO" id="GO:0010073">
    <property type="term" value="P:meristem maintenance"/>
    <property type="evidence" value="ECO:0007669"/>
    <property type="project" value="InterPro"/>
</dbReference>
<protein>
    <recommendedName>
        <fullName evidence="2">Aminotransferase-like plant mobile domain-containing protein</fullName>
    </recommendedName>
</protein>
<organism evidence="3 4">
    <name type="scientific">Triticum urartu</name>
    <name type="common">Red wild einkorn</name>
    <name type="synonym">Crithodium urartu</name>
    <dbReference type="NCBI Taxonomy" id="4572"/>
    <lineage>
        <taxon>Eukaryota</taxon>
        <taxon>Viridiplantae</taxon>
        <taxon>Streptophyta</taxon>
        <taxon>Embryophyta</taxon>
        <taxon>Tracheophyta</taxon>
        <taxon>Spermatophyta</taxon>
        <taxon>Magnoliopsida</taxon>
        <taxon>Liliopsida</taxon>
        <taxon>Poales</taxon>
        <taxon>Poaceae</taxon>
        <taxon>BOP clade</taxon>
        <taxon>Pooideae</taxon>
        <taxon>Triticodae</taxon>
        <taxon>Triticeae</taxon>
        <taxon>Triticinae</taxon>
        <taxon>Triticum</taxon>
    </lineage>
</organism>
<dbReference type="InterPro" id="IPR019557">
    <property type="entry name" value="AminoTfrase-like_pln_mobile"/>
</dbReference>
<dbReference type="InterPro" id="IPR044824">
    <property type="entry name" value="MAIN-like"/>
</dbReference>
<dbReference type="PANTHER" id="PTHR46033">
    <property type="entry name" value="PROTEIN MAIN-LIKE 2"/>
    <property type="match status" value="1"/>
</dbReference>
<evidence type="ECO:0000313" key="3">
    <source>
        <dbReference type="EnsemblPlants" id="TuG1812G0200004707.01.T01"/>
    </source>
</evidence>
<evidence type="ECO:0000256" key="1">
    <source>
        <dbReference type="SAM" id="MobiDB-lite"/>
    </source>
</evidence>
<dbReference type="EnsemblPlants" id="TuG1812G0200004707.01.T01">
    <property type="protein sequence ID" value="TuG1812G0200004707.01.T01"/>
    <property type="gene ID" value="TuG1812G0200004707.01"/>
</dbReference>
<sequence>MLYKLFSNELDNLSDSQVNWFPYHDREWGFELNSMCEEDQLAWRCIVPLICVYTVEWHLPQRVATQFGMLQHTPPGRPTDTGGSYLHWKSRKNC</sequence>
<feature type="region of interest" description="Disordered" evidence="1">
    <location>
        <begin position="74"/>
        <end position="94"/>
    </location>
</feature>
<dbReference type="AlphaFoldDB" id="A0A8R7PIG7"/>
<dbReference type="PANTHER" id="PTHR46033:SF8">
    <property type="entry name" value="PROTEIN MAINTENANCE OF MERISTEMS-LIKE"/>
    <property type="match status" value="1"/>
</dbReference>
<evidence type="ECO:0000313" key="4">
    <source>
        <dbReference type="Proteomes" id="UP000015106"/>
    </source>
</evidence>
<reference evidence="3" key="2">
    <citation type="submission" date="2018-03" db="EMBL/GenBank/DDBJ databases">
        <title>The Triticum urartu genome reveals the dynamic nature of wheat genome evolution.</title>
        <authorList>
            <person name="Ling H."/>
            <person name="Ma B."/>
            <person name="Shi X."/>
            <person name="Liu H."/>
            <person name="Dong L."/>
            <person name="Sun H."/>
            <person name="Cao Y."/>
            <person name="Gao Q."/>
            <person name="Zheng S."/>
            <person name="Li Y."/>
            <person name="Yu Y."/>
            <person name="Du H."/>
            <person name="Qi M."/>
            <person name="Li Y."/>
            <person name="Yu H."/>
            <person name="Cui Y."/>
            <person name="Wang N."/>
            <person name="Chen C."/>
            <person name="Wu H."/>
            <person name="Zhao Y."/>
            <person name="Zhang J."/>
            <person name="Li Y."/>
            <person name="Zhou W."/>
            <person name="Zhang B."/>
            <person name="Hu W."/>
            <person name="Eijk M."/>
            <person name="Tang J."/>
            <person name="Witsenboer H."/>
            <person name="Zhao S."/>
            <person name="Li Z."/>
            <person name="Zhang A."/>
            <person name="Wang D."/>
            <person name="Liang C."/>
        </authorList>
    </citation>
    <scope>NUCLEOTIDE SEQUENCE [LARGE SCALE GENOMIC DNA]</scope>
    <source>
        <strain evidence="3">cv. G1812</strain>
    </source>
</reference>
<name>A0A8R7PIG7_TRIUA</name>
<dbReference type="Gramene" id="TuG1812G0200004707.01.T01">
    <property type="protein sequence ID" value="TuG1812G0200004707.01.T01"/>
    <property type="gene ID" value="TuG1812G0200004707.01"/>
</dbReference>
<reference evidence="4" key="1">
    <citation type="journal article" date="2013" name="Nature">
        <title>Draft genome of the wheat A-genome progenitor Triticum urartu.</title>
        <authorList>
            <person name="Ling H.Q."/>
            <person name="Zhao S."/>
            <person name="Liu D."/>
            <person name="Wang J."/>
            <person name="Sun H."/>
            <person name="Zhang C."/>
            <person name="Fan H."/>
            <person name="Li D."/>
            <person name="Dong L."/>
            <person name="Tao Y."/>
            <person name="Gao C."/>
            <person name="Wu H."/>
            <person name="Li Y."/>
            <person name="Cui Y."/>
            <person name="Guo X."/>
            <person name="Zheng S."/>
            <person name="Wang B."/>
            <person name="Yu K."/>
            <person name="Liang Q."/>
            <person name="Yang W."/>
            <person name="Lou X."/>
            <person name="Chen J."/>
            <person name="Feng M."/>
            <person name="Jian J."/>
            <person name="Zhang X."/>
            <person name="Luo G."/>
            <person name="Jiang Y."/>
            <person name="Liu J."/>
            <person name="Wang Z."/>
            <person name="Sha Y."/>
            <person name="Zhang B."/>
            <person name="Wu H."/>
            <person name="Tang D."/>
            <person name="Shen Q."/>
            <person name="Xue P."/>
            <person name="Zou S."/>
            <person name="Wang X."/>
            <person name="Liu X."/>
            <person name="Wang F."/>
            <person name="Yang Y."/>
            <person name="An X."/>
            <person name="Dong Z."/>
            <person name="Zhang K."/>
            <person name="Zhang X."/>
            <person name="Luo M.C."/>
            <person name="Dvorak J."/>
            <person name="Tong Y."/>
            <person name="Wang J."/>
            <person name="Yang H."/>
            <person name="Li Z."/>
            <person name="Wang D."/>
            <person name="Zhang A."/>
            <person name="Wang J."/>
        </authorList>
    </citation>
    <scope>NUCLEOTIDE SEQUENCE</scope>
    <source>
        <strain evidence="4">cv. G1812</strain>
    </source>
</reference>